<protein>
    <recommendedName>
        <fullName evidence="2">Ubiquitin-like domain-containing protein</fullName>
    </recommendedName>
</protein>
<dbReference type="EMBL" id="QGMJ01000495">
    <property type="protein sequence ID" value="TVY35726.1"/>
    <property type="molecule type" value="Genomic_DNA"/>
</dbReference>
<dbReference type="OrthoDB" id="3045089at2759"/>
<organism evidence="3 4">
    <name type="scientific">Lachnellula subtilissima</name>
    <dbReference type="NCBI Taxonomy" id="602034"/>
    <lineage>
        <taxon>Eukaryota</taxon>
        <taxon>Fungi</taxon>
        <taxon>Dikarya</taxon>
        <taxon>Ascomycota</taxon>
        <taxon>Pezizomycotina</taxon>
        <taxon>Leotiomycetes</taxon>
        <taxon>Helotiales</taxon>
        <taxon>Lachnaceae</taxon>
        <taxon>Lachnellula</taxon>
    </lineage>
</organism>
<dbReference type="Pfam" id="PF22893">
    <property type="entry name" value="ULD_2"/>
    <property type="match status" value="1"/>
</dbReference>
<feature type="compositionally biased region" description="Basic residues" evidence="1">
    <location>
        <begin position="211"/>
        <end position="223"/>
    </location>
</feature>
<dbReference type="InterPro" id="IPR054464">
    <property type="entry name" value="ULD_fung"/>
</dbReference>
<comment type="caution">
    <text evidence="3">The sequence shown here is derived from an EMBL/GenBank/DDBJ whole genome shotgun (WGS) entry which is preliminary data.</text>
</comment>
<sequence length="223" mass="25011">MNYDRLRTNVVDVSHRHADEASPSDFDEIQWEGPYPLGKEGSRVARRSIEKMKSPLETSIAKGRIEKHDAAATKAGQPKEQNDEAQAKTPNTGTEKILPIKFKDAVGRKFSFPWNLCSTWASMEELIRQAFLHVDIVGAQVQAGRYDLLGPNGEIILPQVWEQVIEPDMAITMQMWPMPEASNLPSVELDESDRSKKTQRVPSPPLGGNKTPKRKGRKGTRPK</sequence>
<keyword evidence="4" id="KW-1185">Reference proteome</keyword>
<name>A0A8H8RJL7_9HELO</name>
<feature type="domain" description="Ubiquitin-like" evidence="2">
    <location>
        <begin position="99"/>
        <end position="179"/>
    </location>
</feature>
<evidence type="ECO:0000313" key="4">
    <source>
        <dbReference type="Proteomes" id="UP000462212"/>
    </source>
</evidence>
<gene>
    <name evidence="3" type="ORF">LSUB1_G006775</name>
</gene>
<dbReference type="AlphaFoldDB" id="A0A8H8RJL7"/>
<feature type="region of interest" description="Disordered" evidence="1">
    <location>
        <begin position="55"/>
        <end position="92"/>
    </location>
</feature>
<dbReference type="Proteomes" id="UP000462212">
    <property type="component" value="Unassembled WGS sequence"/>
</dbReference>
<evidence type="ECO:0000259" key="2">
    <source>
        <dbReference type="Pfam" id="PF22893"/>
    </source>
</evidence>
<accession>A0A8H8RJL7</accession>
<evidence type="ECO:0000313" key="3">
    <source>
        <dbReference type="EMBL" id="TVY35726.1"/>
    </source>
</evidence>
<feature type="region of interest" description="Disordered" evidence="1">
    <location>
        <begin position="182"/>
        <end position="223"/>
    </location>
</feature>
<proteinExistence type="predicted"/>
<evidence type="ECO:0000256" key="1">
    <source>
        <dbReference type="SAM" id="MobiDB-lite"/>
    </source>
</evidence>
<reference evidence="3 4" key="1">
    <citation type="submission" date="2018-05" db="EMBL/GenBank/DDBJ databases">
        <title>Genome sequencing and assembly of the regulated plant pathogen Lachnellula willkommii and related sister species for the development of diagnostic species identification markers.</title>
        <authorList>
            <person name="Giroux E."/>
            <person name="Bilodeau G."/>
        </authorList>
    </citation>
    <scope>NUCLEOTIDE SEQUENCE [LARGE SCALE GENOMIC DNA]</scope>
    <source>
        <strain evidence="3 4">CBS 197.66</strain>
    </source>
</reference>